<dbReference type="SUPFAM" id="SSF144232">
    <property type="entry name" value="HIT/MYND zinc finger-like"/>
    <property type="match status" value="1"/>
</dbReference>
<gene>
    <name evidence="6" type="ORF">BCR33DRAFT_373149</name>
</gene>
<keyword evidence="3" id="KW-0862">Zinc</keyword>
<evidence type="ECO:0000256" key="3">
    <source>
        <dbReference type="ARBA" id="ARBA00022833"/>
    </source>
</evidence>
<dbReference type="AlphaFoldDB" id="A0A1Y2BZT1"/>
<accession>A0A1Y2BZT1</accession>
<evidence type="ECO:0000313" key="7">
    <source>
        <dbReference type="Proteomes" id="UP000193642"/>
    </source>
</evidence>
<dbReference type="InterPro" id="IPR002893">
    <property type="entry name" value="Znf_MYND"/>
</dbReference>
<protein>
    <recommendedName>
        <fullName evidence="5">MYND-type domain-containing protein</fullName>
    </recommendedName>
</protein>
<keyword evidence="7" id="KW-1185">Reference proteome</keyword>
<keyword evidence="2 4" id="KW-0863">Zinc-finger</keyword>
<reference evidence="6 7" key="1">
    <citation type="submission" date="2016-07" db="EMBL/GenBank/DDBJ databases">
        <title>Pervasive Adenine N6-methylation of Active Genes in Fungi.</title>
        <authorList>
            <consortium name="DOE Joint Genome Institute"/>
            <person name="Mondo S.J."/>
            <person name="Dannebaum R.O."/>
            <person name="Kuo R.C."/>
            <person name="Labutti K."/>
            <person name="Haridas S."/>
            <person name="Kuo A."/>
            <person name="Salamov A."/>
            <person name="Ahrendt S.R."/>
            <person name="Lipzen A."/>
            <person name="Sullivan W."/>
            <person name="Andreopoulos W.B."/>
            <person name="Clum A."/>
            <person name="Lindquist E."/>
            <person name="Daum C."/>
            <person name="Ramamoorthy G.K."/>
            <person name="Gryganskyi A."/>
            <person name="Culley D."/>
            <person name="Magnuson J.K."/>
            <person name="James T.Y."/>
            <person name="O'Malley M.A."/>
            <person name="Stajich J.E."/>
            <person name="Spatafora J.W."/>
            <person name="Visel A."/>
            <person name="Grigoriev I.V."/>
        </authorList>
    </citation>
    <scope>NUCLEOTIDE SEQUENCE [LARGE SCALE GENOMIC DNA]</scope>
    <source>
        <strain evidence="6 7">JEL800</strain>
    </source>
</reference>
<evidence type="ECO:0000256" key="4">
    <source>
        <dbReference type="PROSITE-ProRule" id="PRU00134"/>
    </source>
</evidence>
<evidence type="ECO:0000259" key="5">
    <source>
        <dbReference type="PROSITE" id="PS50865"/>
    </source>
</evidence>
<dbReference type="Pfam" id="PF01753">
    <property type="entry name" value="zf-MYND"/>
    <property type="match status" value="1"/>
</dbReference>
<dbReference type="PROSITE" id="PS50865">
    <property type="entry name" value="ZF_MYND_2"/>
    <property type="match status" value="1"/>
</dbReference>
<evidence type="ECO:0000313" key="6">
    <source>
        <dbReference type="EMBL" id="ORY40236.1"/>
    </source>
</evidence>
<organism evidence="6 7">
    <name type="scientific">Rhizoclosmatium globosum</name>
    <dbReference type="NCBI Taxonomy" id="329046"/>
    <lineage>
        <taxon>Eukaryota</taxon>
        <taxon>Fungi</taxon>
        <taxon>Fungi incertae sedis</taxon>
        <taxon>Chytridiomycota</taxon>
        <taxon>Chytridiomycota incertae sedis</taxon>
        <taxon>Chytridiomycetes</taxon>
        <taxon>Chytridiales</taxon>
        <taxon>Chytriomycetaceae</taxon>
        <taxon>Rhizoclosmatium</taxon>
    </lineage>
</organism>
<dbReference type="Gene3D" id="6.10.140.2220">
    <property type="match status" value="1"/>
</dbReference>
<dbReference type="OrthoDB" id="2133504at2759"/>
<dbReference type="GO" id="GO:0008270">
    <property type="term" value="F:zinc ion binding"/>
    <property type="evidence" value="ECO:0007669"/>
    <property type="project" value="UniProtKB-KW"/>
</dbReference>
<dbReference type="EMBL" id="MCGO01000036">
    <property type="protein sequence ID" value="ORY40236.1"/>
    <property type="molecule type" value="Genomic_DNA"/>
</dbReference>
<evidence type="ECO:0000256" key="1">
    <source>
        <dbReference type="ARBA" id="ARBA00022723"/>
    </source>
</evidence>
<feature type="domain" description="MYND-type" evidence="5">
    <location>
        <begin position="95"/>
        <end position="138"/>
    </location>
</feature>
<proteinExistence type="predicted"/>
<evidence type="ECO:0000256" key="2">
    <source>
        <dbReference type="ARBA" id="ARBA00022771"/>
    </source>
</evidence>
<sequence>MNGFLEPPPTRTSDPNLLIVIYVDEDFGRLARLVPETEPNHAELNADFLKMKEKGFAIEPFEFELLMGRMKFLIEHAVLMFHAVRDYDENRVRGCWGCGKDQTADGGKLLKCVKCGEAQYCSRECQVTGWKGGHKDECARIVAAKAARE</sequence>
<name>A0A1Y2BZT1_9FUNG</name>
<keyword evidence="1" id="KW-0479">Metal-binding</keyword>
<comment type="caution">
    <text evidence="6">The sequence shown here is derived from an EMBL/GenBank/DDBJ whole genome shotgun (WGS) entry which is preliminary data.</text>
</comment>
<dbReference type="STRING" id="329046.A0A1Y2BZT1"/>
<dbReference type="PROSITE" id="PS01360">
    <property type="entry name" value="ZF_MYND_1"/>
    <property type="match status" value="1"/>
</dbReference>
<dbReference type="Proteomes" id="UP000193642">
    <property type="component" value="Unassembled WGS sequence"/>
</dbReference>